<proteinExistence type="predicted"/>
<gene>
    <name evidence="2" type="ORF">ENS64_01660</name>
</gene>
<keyword evidence="1" id="KW-0812">Transmembrane</keyword>
<dbReference type="AlphaFoldDB" id="A0A7C4QP42"/>
<accession>A0A7C4QP42</accession>
<sequence>MSDSQQKNLQPSAYGLQPLGMNGNGYVVIPKWFVSFLSFTVSVVFVGAILWAWQMSADVSAIKAEVRAQNELRGAALEDIRRRLARHDELFDRLRGRE</sequence>
<evidence type="ECO:0000256" key="1">
    <source>
        <dbReference type="SAM" id="Phobius"/>
    </source>
</evidence>
<name>A0A7C4QP42_9PLAN</name>
<keyword evidence="1" id="KW-0472">Membrane</keyword>
<organism evidence="2">
    <name type="scientific">Schlesneria paludicola</name>
    <dbReference type="NCBI Taxonomy" id="360056"/>
    <lineage>
        <taxon>Bacteria</taxon>
        <taxon>Pseudomonadati</taxon>
        <taxon>Planctomycetota</taxon>
        <taxon>Planctomycetia</taxon>
        <taxon>Planctomycetales</taxon>
        <taxon>Planctomycetaceae</taxon>
        <taxon>Schlesneria</taxon>
    </lineage>
</organism>
<comment type="caution">
    <text evidence="2">The sequence shown here is derived from an EMBL/GenBank/DDBJ whole genome shotgun (WGS) entry which is preliminary data.</text>
</comment>
<dbReference type="EMBL" id="DSVQ01000004">
    <property type="protein sequence ID" value="HGT37966.1"/>
    <property type="molecule type" value="Genomic_DNA"/>
</dbReference>
<reference evidence="2" key="1">
    <citation type="journal article" date="2020" name="mSystems">
        <title>Genome- and Community-Level Interaction Insights into Carbon Utilization and Element Cycling Functions of Hydrothermarchaeota in Hydrothermal Sediment.</title>
        <authorList>
            <person name="Zhou Z."/>
            <person name="Liu Y."/>
            <person name="Xu W."/>
            <person name="Pan J."/>
            <person name="Luo Z.H."/>
            <person name="Li M."/>
        </authorList>
    </citation>
    <scope>NUCLEOTIDE SEQUENCE [LARGE SCALE GENOMIC DNA]</scope>
    <source>
        <strain evidence="2">SpSt-508</strain>
    </source>
</reference>
<keyword evidence="1" id="KW-1133">Transmembrane helix</keyword>
<feature type="transmembrane region" description="Helical" evidence="1">
    <location>
        <begin position="32"/>
        <end position="53"/>
    </location>
</feature>
<evidence type="ECO:0000313" key="2">
    <source>
        <dbReference type="EMBL" id="HGT37966.1"/>
    </source>
</evidence>
<protein>
    <submittedName>
        <fullName evidence="2">Uncharacterized protein</fullName>
    </submittedName>
</protein>